<sequence length="163" mass="18172">MEKKLVIESLLKKGAELVKDVKVRNVTVTPQENYVRLGITIDKSIKSFVTKDEGVTYEEGETKVIFISLFSVASILKDNDDVAFAVDSLIKNPDSIKIILSRATINIIQEYVTGGEQYVNPWSDNPIPTVIEHDAIINHIIDIKLSEFALKKIDKLADAMLGI</sequence>
<protein>
    <recommendedName>
        <fullName evidence="2">Coat protein</fullName>
    </recommendedName>
</protein>
<accession>A0AAU8ML08</accession>
<proteinExistence type="predicted"/>
<evidence type="ECO:0000313" key="1">
    <source>
        <dbReference type="EMBL" id="XCO00616.1"/>
    </source>
</evidence>
<dbReference type="EMBL" id="PP965500">
    <property type="protein sequence ID" value="XCO00616.1"/>
    <property type="molecule type" value="Genomic_DNA"/>
</dbReference>
<reference evidence="1" key="1">
    <citation type="submission" date="2024-06" db="EMBL/GenBank/DDBJ databases">
        <title>Intestivirid acquisition increases across infancy in a wild primate population.</title>
        <authorList>
            <person name="Schneider-Creas I.A."/>
            <person name="Moya I.L."/>
            <person name="Chiou K.L."/>
            <person name="Baniel A."/>
            <person name="Azanaw Haile A."/>
            <person name="Kebede F."/>
            <person name="Abebe B."/>
            <person name="Snyder-Mackler N."/>
            <person name="Varsani A."/>
        </authorList>
    </citation>
    <scope>NUCLEOTIDE SEQUENCE</scope>
    <source>
        <strain evidence="1">Int_RNL_2018_0288_CRY</strain>
    </source>
</reference>
<evidence type="ECO:0008006" key="2">
    <source>
        <dbReference type="Google" id="ProtNLM"/>
    </source>
</evidence>
<organism evidence="1">
    <name type="scientific">Geladintestivirus 2</name>
    <dbReference type="NCBI Taxonomy" id="3233134"/>
    <lineage>
        <taxon>Viruses</taxon>
        <taxon>Duplodnaviria</taxon>
        <taxon>Heunggongvirae</taxon>
        <taxon>Uroviricota</taxon>
        <taxon>Caudoviricetes</taxon>
        <taxon>Crassvirales</taxon>
    </lineage>
</organism>
<name>A0AAU8ML08_9CAUD</name>